<reference evidence="1 2" key="1">
    <citation type="submission" date="2024-08" db="EMBL/GenBank/DDBJ databases">
        <authorList>
            <person name="Cucini C."/>
            <person name="Frati F."/>
        </authorList>
    </citation>
    <scope>NUCLEOTIDE SEQUENCE [LARGE SCALE GENOMIC DNA]</scope>
</reference>
<dbReference type="Gene3D" id="2.60.40.10">
    <property type="entry name" value="Immunoglobulins"/>
    <property type="match status" value="2"/>
</dbReference>
<keyword evidence="2" id="KW-1185">Reference proteome</keyword>
<name>A0ABP1QJH0_9HEXA</name>
<organism evidence="1 2">
    <name type="scientific">Orchesella dallaii</name>
    <dbReference type="NCBI Taxonomy" id="48710"/>
    <lineage>
        <taxon>Eukaryota</taxon>
        <taxon>Metazoa</taxon>
        <taxon>Ecdysozoa</taxon>
        <taxon>Arthropoda</taxon>
        <taxon>Hexapoda</taxon>
        <taxon>Collembola</taxon>
        <taxon>Entomobryomorpha</taxon>
        <taxon>Entomobryoidea</taxon>
        <taxon>Orchesellidae</taxon>
        <taxon>Orchesellinae</taxon>
        <taxon>Orchesella</taxon>
    </lineage>
</organism>
<evidence type="ECO:0008006" key="3">
    <source>
        <dbReference type="Google" id="ProtNLM"/>
    </source>
</evidence>
<dbReference type="PANTHER" id="PTHR23053">
    <property type="entry name" value="DLEC1 DELETED IN LUNG AND ESOPHAGEAL CANCER 1"/>
    <property type="match status" value="1"/>
</dbReference>
<dbReference type="InterPro" id="IPR013783">
    <property type="entry name" value="Ig-like_fold"/>
</dbReference>
<evidence type="ECO:0000313" key="1">
    <source>
        <dbReference type="EMBL" id="CAL8101684.1"/>
    </source>
</evidence>
<gene>
    <name evidence="1" type="ORF">ODALV1_LOCUS10919</name>
</gene>
<dbReference type="InterPro" id="IPR033305">
    <property type="entry name" value="Hydin-like"/>
</dbReference>
<dbReference type="Proteomes" id="UP001642540">
    <property type="component" value="Unassembled WGS sequence"/>
</dbReference>
<comment type="caution">
    <text evidence="1">The sequence shown here is derived from an EMBL/GenBank/DDBJ whole genome shotgun (WGS) entry which is preliminary data.</text>
</comment>
<proteinExistence type="predicted"/>
<accession>A0ABP1QJH0</accession>
<dbReference type="EMBL" id="CAXLJM020000033">
    <property type="protein sequence ID" value="CAL8101684.1"/>
    <property type="molecule type" value="Genomic_DNA"/>
</dbReference>
<protein>
    <recommendedName>
        <fullName evidence="3">Hydrocephalus-inducing protein</fullName>
    </recommendedName>
</protein>
<sequence>MKTASSFLKYFLTQYPSEETLITSPTFKSMLTGEEIYIYLRANAVNSNIKLSSPDFRCEDTFMGLQTKATFFIENNSEITTKFYWKQFELAPEGSQGVRRQSVYSNREHIPEPPGEMIEAALEQVLVNDACNTAYQIEEDLLKFQEGPDHLFHNDNFNVYPLFGEVKPNSKTEIHLVFAPNNCAFFEGIAYLDISGLEKRLPFKFYGRGLGPKFRIAFEVLSVGDVTMGGTHTYELPVMNVSEIPGTMQCNGQVGLPTGMEMKVEPLFLDVAPGAYGAFYVNFLCSGKPGPFEDEIKFSAKDTGDAFYVTVK</sequence>
<dbReference type="PANTHER" id="PTHR23053:SF0">
    <property type="entry name" value="HYDROCEPHALUS-INDUCING PROTEIN HOMOLOG"/>
    <property type="match status" value="1"/>
</dbReference>
<evidence type="ECO:0000313" key="2">
    <source>
        <dbReference type="Proteomes" id="UP001642540"/>
    </source>
</evidence>